<reference evidence="1" key="1">
    <citation type="submission" date="2022-01" db="EMBL/GenBank/DDBJ databases">
        <authorList>
            <person name="Jo J.-H."/>
            <person name="Im W.-T."/>
        </authorList>
    </citation>
    <scope>NUCLEOTIDE SEQUENCE</scope>
    <source>
        <strain evidence="1">I2-34</strain>
    </source>
</reference>
<dbReference type="Pfam" id="PF02515">
    <property type="entry name" value="CoA_transf_3"/>
    <property type="match status" value="2"/>
</dbReference>
<dbReference type="Gene3D" id="3.30.1540.10">
    <property type="entry name" value="formyl-coa transferase, domain 3"/>
    <property type="match status" value="1"/>
</dbReference>
<proteinExistence type="predicted"/>
<sequence length="736" mass="78726">MATQSRRGFSSPAELTVVDLGTGMGAALCAKMLAEAGMTVHRFAPQGDEVFDAIYPAHRGWRSGAIRGNPEDLEDRLAAADICIVGGEDHPEAATRRDAAEISRRHPHLVVLDLAGYVPGFAPDAPAVDLLVQARSGMVAEQYSDRPLCFAVPFPTYGQAMLAVLGAWTALIERLQSARGQVVTASLQQGAALLMLPFWVGAERPDAEFAKVTPKDVQHLIFRCKDGTFIQFVMGVPSAVQKLYRILDIPVEADPADRGIPKVGTPVEKFFGDRPLIAQYVARKNRAEILAAALAVGLPAGPVLEPGEFWTDEQLAANGILDEREDAVGVGSPFGISGLIPGNGPRQGQPTGPAPLSGIRVLDLGSYVAGPFTSRLLADLGATVIKVEGLGGDPNRGLQRHFLACQAGKQDMVIDLKSAAGAGVMQRLLASTDVVTHNFRLGVAERLGLAPEDIRRRQPQALTLHTMSFGPEGPRAKDPGFDMVIQAMVGLERRAGGPGNDPLWYRTPYLDYVTGTLGAVGVLMAIYEQKATGSASDVWVSLLNAGMFLMSDLERGLDGGFRGIPELDAERLGTHPAERLYRTADGWIAVVARNEQSAGELWWRATGDPVAPPRQEWGDPVASRLAGIIVGWTTEQAVHELSGDGVWVEECRFDGLVELRDSPAAREALLYTSRPDGRYGRIMGPVGPLVSFSRTSLSAEGLGGTPESGAHTAPILKYLGYTDGEIDDLYRASAVR</sequence>
<keyword evidence="2" id="KW-1185">Reference proteome</keyword>
<dbReference type="RefSeq" id="WP_237818406.1">
    <property type="nucleotide sequence ID" value="NZ_JAKLTQ010000002.1"/>
</dbReference>
<evidence type="ECO:0000313" key="1">
    <source>
        <dbReference type="EMBL" id="MCG2621301.1"/>
    </source>
</evidence>
<dbReference type="GO" id="GO:0016740">
    <property type="term" value="F:transferase activity"/>
    <property type="evidence" value="ECO:0007669"/>
    <property type="project" value="UniProtKB-KW"/>
</dbReference>
<dbReference type="Proteomes" id="UP001165368">
    <property type="component" value="Unassembled WGS sequence"/>
</dbReference>
<dbReference type="InterPro" id="IPR050509">
    <property type="entry name" value="CoA-transferase_III"/>
</dbReference>
<protein>
    <submittedName>
        <fullName evidence="1">CoA transferase</fullName>
    </submittedName>
</protein>
<evidence type="ECO:0000313" key="2">
    <source>
        <dbReference type="Proteomes" id="UP001165368"/>
    </source>
</evidence>
<gene>
    <name evidence="1" type="ORF">LVY72_05160</name>
</gene>
<dbReference type="InterPro" id="IPR044855">
    <property type="entry name" value="CoA-Trfase_III_dom3_sf"/>
</dbReference>
<comment type="caution">
    <text evidence="1">The sequence shown here is derived from an EMBL/GenBank/DDBJ whole genome shotgun (WGS) entry which is preliminary data.</text>
</comment>
<dbReference type="Gene3D" id="3.40.50.10540">
    <property type="entry name" value="Crotonobetainyl-coa:carnitine coa-transferase, domain 1"/>
    <property type="match status" value="2"/>
</dbReference>
<dbReference type="EMBL" id="JAKLTQ010000002">
    <property type="protein sequence ID" value="MCG2621301.1"/>
    <property type="molecule type" value="Genomic_DNA"/>
</dbReference>
<accession>A0ABS9L3P2</accession>
<dbReference type="InterPro" id="IPR023606">
    <property type="entry name" value="CoA-Trfase_III_dom_1_sf"/>
</dbReference>
<dbReference type="PANTHER" id="PTHR48228:SF7">
    <property type="entry name" value="FATTY ACYL-COA TRANSFERASE RV3272-RELATED"/>
    <property type="match status" value="1"/>
</dbReference>
<dbReference type="SUPFAM" id="SSF89796">
    <property type="entry name" value="CoA-transferase family III (CaiB/BaiF)"/>
    <property type="match status" value="2"/>
</dbReference>
<name>A0ABS9L3P2_9MICC</name>
<dbReference type="PANTHER" id="PTHR48228">
    <property type="entry name" value="SUCCINYL-COA--D-CITRAMALATE COA-TRANSFERASE"/>
    <property type="match status" value="1"/>
</dbReference>
<dbReference type="InterPro" id="IPR003673">
    <property type="entry name" value="CoA-Trfase_fam_III"/>
</dbReference>
<organism evidence="1 2">
    <name type="scientific">Arthrobacter hankyongi</name>
    <dbReference type="NCBI Taxonomy" id="2904801"/>
    <lineage>
        <taxon>Bacteria</taxon>
        <taxon>Bacillati</taxon>
        <taxon>Actinomycetota</taxon>
        <taxon>Actinomycetes</taxon>
        <taxon>Micrococcales</taxon>
        <taxon>Micrococcaceae</taxon>
        <taxon>Arthrobacter</taxon>
    </lineage>
</organism>
<keyword evidence="1" id="KW-0808">Transferase</keyword>